<reference evidence="2 3" key="1">
    <citation type="submission" date="2017-06" db="EMBL/GenBank/DDBJ databases">
        <authorList>
            <person name="Kim H.J."/>
            <person name="Triplett B.A."/>
        </authorList>
    </citation>
    <scope>NUCLEOTIDE SEQUENCE [LARGE SCALE GENOMIC DNA]</scope>
    <source>
        <strain evidence="2 3">MWH-VicM1</strain>
    </source>
</reference>
<feature type="transmembrane region" description="Helical" evidence="1">
    <location>
        <begin position="74"/>
        <end position="94"/>
    </location>
</feature>
<sequence>MYIDTLKTVNDLIDSGMDGRQAKTLVSIFNEFMNSQLGRLATKEDLDKTSNECKAEILEIKMEIKTINSEIKTIKWILGFFAAIVIASMVQHNLMH</sequence>
<keyword evidence="1" id="KW-0812">Transmembrane</keyword>
<evidence type="ECO:0000313" key="2">
    <source>
        <dbReference type="EMBL" id="SNC71636.1"/>
    </source>
</evidence>
<keyword evidence="3" id="KW-1185">Reference proteome</keyword>
<gene>
    <name evidence="2" type="ORF">SAMN06295916_1329</name>
</gene>
<accession>A0A212U0H7</accession>
<keyword evidence="1" id="KW-1133">Transmembrane helix</keyword>
<evidence type="ECO:0000256" key="1">
    <source>
        <dbReference type="SAM" id="Phobius"/>
    </source>
</evidence>
<dbReference type="EMBL" id="FYEX01000002">
    <property type="protein sequence ID" value="SNC71636.1"/>
    <property type="molecule type" value="Genomic_DNA"/>
</dbReference>
<organism evidence="2 3">
    <name type="scientific">Polynucleobacter victoriensis</name>
    <dbReference type="NCBI Taxonomy" id="2049319"/>
    <lineage>
        <taxon>Bacteria</taxon>
        <taxon>Pseudomonadati</taxon>
        <taxon>Pseudomonadota</taxon>
        <taxon>Betaproteobacteria</taxon>
        <taxon>Burkholderiales</taxon>
        <taxon>Burkholderiaceae</taxon>
        <taxon>Polynucleobacter</taxon>
    </lineage>
</organism>
<protein>
    <submittedName>
        <fullName evidence="2">Uncharacterized protein</fullName>
    </submittedName>
</protein>
<evidence type="ECO:0000313" key="3">
    <source>
        <dbReference type="Proteomes" id="UP000197215"/>
    </source>
</evidence>
<keyword evidence="1" id="KW-0472">Membrane</keyword>
<dbReference type="AlphaFoldDB" id="A0A212U0H7"/>
<proteinExistence type="predicted"/>
<dbReference type="Gene3D" id="1.20.5.340">
    <property type="match status" value="1"/>
</dbReference>
<name>A0A212U0H7_9BURK</name>
<dbReference type="Proteomes" id="UP000197215">
    <property type="component" value="Unassembled WGS sequence"/>
</dbReference>